<reference evidence="1 2" key="1">
    <citation type="journal article" date="2014" name="Genome Announc.">
        <title>Draft Genome Sequences of Two Vibrionaceae Species, Vibrio ponticus C121 and Photobacterium aphoticum C119, Isolated as Coral Reef Microbiota.</title>
        <authorList>
            <person name="Al-saari N."/>
            <person name="Meirelles P.M."/>
            <person name="Mino S."/>
            <person name="Suda W."/>
            <person name="Oshima K."/>
            <person name="Hattori M."/>
            <person name="Ohkuma M."/>
            <person name="Thompson F.L."/>
            <person name="Gomez-Gil B."/>
            <person name="Sawabe T."/>
            <person name="Sawabe T."/>
        </authorList>
    </citation>
    <scope>NUCLEOTIDE SEQUENCE [LARGE SCALE GENOMIC DNA]</scope>
    <source>
        <strain evidence="1 2">JCM 19237</strain>
    </source>
</reference>
<dbReference type="AlphaFoldDB" id="A0A090R4V5"/>
<comment type="caution">
    <text evidence="1">The sequence shown here is derived from an EMBL/GenBank/DDBJ whole genome shotgun (WGS) entry which is preliminary data.</text>
</comment>
<organism evidence="1 2">
    <name type="scientific">Photobacterium aphoticum</name>
    <dbReference type="NCBI Taxonomy" id="754436"/>
    <lineage>
        <taxon>Bacteria</taxon>
        <taxon>Pseudomonadati</taxon>
        <taxon>Pseudomonadota</taxon>
        <taxon>Gammaproteobacteria</taxon>
        <taxon>Vibrionales</taxon>
        <taxon>Vibrionaceae</taxon>
        <taxon>Photobacterium</taxon>
    </lineage>
</organism>
<protein>
    <submittedName>
        <fullName evidence="1">Uncharacterized protein</fullName>
    </submittedName>
</protein>
<gene>
    <name evidence="1" type="ORF">JCM19237_5580</name>
</gene>
<dbReference type="EMBL" id="BBMN01000001">
    <property type="protein sequence ID" value="GAL02687.1"/>
    <property type="molecule type" value="Genomic_DNA"/>
</dbReference>
<dbReference type="STRING" id="754436.JCM19237_5580"/>
<proteinExistence type="predicted"/>
<sequence length="43" mass="4921">MKSMLCRVAIHPNWEGLHGIHFPYHFTVEKIHAAKLAHSALDL</sequence>
<name>A0A090R4V5_9GAMM</name>
<evidence type="ECO:0000313" key="1">
    <source>
        <dbReference type="EMBL" id="GAL02687.1"/>
    </source>
</evidence>
<evidence type="ECO:0000313" key="2">
    <source>
        <dbReference type="Proteomes" id="UP000029227"/>
    </source>
</evidence>
<accession>A0A090R4V5</accession>
<dbReference type="Proteomes" id="UP000029227">
    <property type="component" value="Unassembled WGS sequence"/>
</dbReference>